<evidence type="ECO:0000313" key="1">
    <source>
        <dbReference type="EMBL" id="GBM97297.1"/>
    </source>
</evidence>
<sequence length="231" mass="26269">MAKGGHRLQPEHCIAYYHNQIGNADTYFSSNFPIQLGYGFFSNLSRYALPLMVQAGKYLCKRVLTSGRNIVEDASGRKSFHDAERKQFRQSRREITTHNLKKLRGGGALKTVKKKKSTRKQQTKRRKFSSQDDCLAKKIKLCSNIASFFPKDHCTKGELYIFVPEKIQLAIDNSGFVEIHPVASISDSNTIEFLITGLGDAYFDLTHVILNVQAKILKADRTERRLLPPYP</sequence>
<comment type="caution">
    <text evidence="1">The sequence shown here is derived from an EMBL/GenBank/DDBJ whole genome shotgun (WGS) entry which is preliminary data.</text>
</comment>
<dbReference type="EMBL" id="BGPR01004221">
    <property type="protein sequence ID" value="GBM97297.1"/>
    <property type="molecule type" value="Genomic_DNA"/>
</dbReference>
<accession>A0A4Y2K4Z2</accession>
<protein>
    <submittedName>
        <fullName evidence="1">Uncharacterized protein</fullName>
    </submittedName>
</protein>
<evidence type="ECO:0000313" key="2">
    <source>
        <dbReference type="Proteomes" id="UP000499080"/>
    </source>
</evidence>
<dbReference type="AlphaFoldDB" id="A0A4Y2K4Z2"/>
<name>A0A4Y2K4Z2_ARAVE</name>
<proteinExistence type="predicted"/>
<dbReference type="Proteomes" id="UP000499080">
    <property type="component" value="Unassembled WGS sequence"/>
</dbReference>
<dbReference type="OrthoDB" id="6427943at2759"/>
<organism evidence="1 2">
    <name type="scientific">Araneus ventricosus</name>
    <name type="common">Orbweaver spider</name>
    <name type="synonym">Epeira ventricosa</name>
    <dbReference type="NCBI Taxonomy" id="182803"/>
    <lineage>
        <taxon>Eukaryota</taxon>
        <taxon>Metazoa</taxon>
        <taxon>Ecdysozoa</taxon>
        <taxon>Arthropoda</taxon>
        <taxon>Chelicerata</taxon>
        <taxon>Arachnida</taxon>
        <taxon>Araneae</taxon>
        <taxon>Araneomorphae</taxon>
        <taxon>Entelegynae</taxon>
        <taxon>Araneoidea</taxon>
        <taxon>Araneidae</taxon>
        <taxon>Araneus</taxon>
    </lineage>
</organism>
<gene>
    <name evidence="1" type="ORF">AVEN_27065_1</name>
</gene>
<reference evidence="1 2" key="1">
    <citation type="journal article" date="2019" name="Sci. Rep.">
        <title>Orb-weaving spider Araneus ventricosus genome elucidates the spidroin gene catalogue.</title>
        <authorList>
            <person name="Kono N."/>
            <person name="Nakamura H."/>
            <person name="Ohtoshi R."/>
            <person name="Moran D.A.P."/>
            <person name="Shinohara A."/>
            <person name="Yoshida Y."/>
            <person name="Fujiwara M."/>
            <person name="Mori M."/>
            <person name="Tomita M."/>
            <person name="Arakawa K."/>
        </authorList>
    </citation>
    <scope>NUCLEOTIDE SEQUENCE [LARGE SCALE GENOMIC DNA]</scope>
</reference>
<keyword evidence="2" id="KW-1185">Reference proteome</keyword>